<dbReference type="Gene3D" id="2.60.120.430">
    <property type="entry name" value="Galactose-binding lectin"/>
    <property type="match status" value="1"/>
</dbReference>
<feature type="domain" description="Malectin" evidence="2">
    <location>
        <begin position="876"/>
        <end position="952"/>
    </location>
</feature>
<dbReference type="GO" id="GO:0052934">
    <property type="term" value="F:alcohol dehydrogenase (cytochrome c) activity"/>
    <property type="evidence" value="ECO:0007669"/>
    <property type="project" value="UniProtKB-EC"/>
</dbReference>
<protein>
    <submittedName>
        <fullName evidence="4">Alcohol dehydrogenase [cytochrome c]</fullName>
        <ecNumber evidence="4">1.1.2.8</ecNumber>
    </submittedName>
</protein>
<dbReference type="InterPro" id="IPR029063">
    <property type="entry name" value="SAM-dependent_MTases_sf"/>
</dbReference>
<dbReference type="SUPFAM" id="SSF53335">
    <property type="entry name" value="S-adenosyl-L-methionine-dependent methyltransferases"/>
    <property type="match status" value="1"/>
</dbReference>
<proteinExistence type="predicted"/>
<sequence length="960" mass="106766">MHNLISQRFYPLIVSWCFVIALMMGLDNANSSDWPMWRQNAGRTGVTTESLPETLSLKWVRKLPEITPAFHNARLQFDAGYEPIVADGVLLIASSRNDSVTAYEAATGRELWVYHTNGPVRFAPAVWKNYVCFGSDDGFLYCVELSTGKLRWKHRAVPNERRLLGNQRLISVWPVRGGPVVSEGIVYFAAGVWPFEGVFVYAMDIATGKVIWRNERLGYLFGQQPHNTKAIGGLAPQGYLIINGDELIVPCSTAYPARLNRKTGELIEFKLPNEGGFPGGWFAALDPEDAKAIRRGKLAFDKVVNSQRHEDKVRKGLGKESISRVIRAGDRSLKFDDKLDGVEGVIHSMIVADGRLFVATRNGKLYCFEEQKGVKSTPVKQWQESVTPLTTTPQSTRFVKALIQESAGPQGIALVVGLKNGSLVKALLKESNYHVIAFDHHTDRVDQLRGELQRAGLYGTRAAVIECDPKQVTLPPYLARVILTETPEQVAKSWSLILQSLRPFGGIAALGIKHHTGITNDLNLKSLKPGNFELSEFELTNTEPSEFEEQALVRRVGALPGTADYRGNYEHCKDTLVRFPLGVLWFDDTLAHFKRSPQPHFFDGIMVSRPKDWHATRVKGDWSIDYPLNRSVLSDIYTGRVLEPSEQTTLRKNLAANPTGPQPSYYHAPHQKTMLHPDPPVAGERINPLTGLKEPRAFPKMYGCDGGVDYGLFYTLRSGTASYYDKTLESGTVFISGPRSGCSNSIIPSGGLLNVPYFYEGCTCSYPLPAGLSMVAMPESFEQWSSWGEDKIKPASIQRIGLNFGAPGDRKTRAGTLWLDYPSIGGPSPQIRVETKPKNPKYRYRHTNWMQGDNEWPWVAASTVKGLQELTLHDLKPGTYTVKLYFAEVDDIQPGQRKQTISLQGQPVLSDFDIIAEAKHSMTGITRQIENIKVDGTLTMTLQAITGKSLISGIEITRAP</sequence>
<keyword evidence="1" id="KW-1133">Transmembrane helix</keyword>
<dbReference type="SMART" id="SM00564">
    <property type="entry name" value="PQQ"/>
    <property type="match status" value="4"/>
</dbReference>
<dbReference type="AlphaFoldDB" id="A0A517X228"/>
<dbReference type="InterPro" id="IPR021720">
    <property type="entry name" value="Malectin_dom"/>
</dbReference>
<dbReference type="InterPro" id="IPR015943">
    <property type="entry name" value="WD40/YVTN_repeat-like_dom_sf"/>
</dbReference>
<feature type="transmembrane region" description="Helical" evidence="1">
    <location>
        <begin position="9"/>
        <end position="26"/>
    </location>
</feature>
<dbReference type="InterPro" id="IPR002372">
    <property type="entry name" value="PQQ_rpt_dom"/>
</dbReference>
<dbReference type="PANTHER" id="PTHR34512:SF30">
    <property type="entry name" value="OUTER MEMBRANE PROTEIN ASSEMBLY FACTOR BAMB"/>
    <property type="match status" value="1"/>
</dbReference>
<dbReference type="RefSeq" id="WP_145179333.1">
    <property type="nucleotide sequence ID" value="NZ_CP037422.1"/>
</dbReference>
<organism evidence="4 5">
    <name type="scientific">Gimesia aquarii</name>
    <dbReference type="NCBI Taxonomy" id="2527964"/>
    <lineage>
        <taxon>Bacteria</taxon>
        <taxon>Pseudomonadati</taxon>
        <taxon>Planctomycetota</taxon>
        <taxon>Planctomycetia</taxon>
        <taxon>Planctomycetales</taxon>
        <taxon>Planctomycetaceae</taxon>
        <taxon>Gimesia</taxon>
    </lineage>
</organism>
<evidence type="ECO:0000256" key="1">
    <source>
        <dbReference type="SAM" id="Phobius"/>
    </source>
</evidence>
<keyword evidence="1" id="KW-0812">Transmembrane</keyword>
<dbReference type="OrthoDB" id="218952at2"/>
<evidence type="ECO:0000313" key="4">
    <source>
        <dbReference type="EMBL" id="QDU11561.1"/>
    </source>
</evidence>
<keyword evidence="4" id="KW-0560">Oxidoreductase</keyword>
<dbReference type="SUPFAM" id="SSF50998">
    <property type="entry name" value="Quinoprotein alcohol dehydrogenase-like"/>
    <property type="match status" value="1"/>
</dbReference>
<dbReference type="InterPro" id="IPR011047">
    <property type="entry name" value="Quinoprotein_ADH-like_sf"/>
</dbReference>
<dbReference type="PANTHER" id="PTHR34512">
    <property type="entry name" value="CELL SURFACE PROTEIN"/>
    <property type="match status" value="1"/>
</dbReference>
<dbReference type="EMBL" id="CP037422">
    <property type="protein sequence ID" value="QDU11561.1"/>
    <property type="molecule type" value="Genomic_DNA"/>
</dbReference>
<dbReference type="EC" id="1.1.2.8" evidence="4"/>
<dbReference type="InterPro" id="IPR018391">
    <property type="entry name" value="PQQ_b-propeller_rpt"/>
</dbReference>
<dbReference type="Pfam" id="PF11721">
    <property type="entry name" value="Malectin"/>
    <property type="match status" value="1"/>
</dbReference>
<evidence type="ECO:0000259" key="3">
    <source>
        <dbReference type="Pfam" id="PF13360"/>
    </source>
</evidence>
<dbReference type="Pfam" id="PF13360">
    <property type="entry name" value="PQQ_2"/>
    <property type="match status" value="1"/>
</dbReference>
<reference evidence="4 5" key="1">
    <citation type="submission" date="2019-03" db="EMBL/GenBank/DDBJ databases">
        <title>Deep-cultivation of Planctomycetes and their phenomic and genomic characterization uncovers novel biology.</title>
        <authorList>
            <person name="Wiegand S."/>
            <person name="Jogler M."/>
            <person name="Boedeker C."/>
            <person name="Pinto D."/>
            <person name="Vollmers J."/>
            <person name="Rivas-Marin E."/>
            <person name="Kohn T."/>
            <person name="Peeters S.H."/>
            <person name="Heuer A."/>
            <person name="Rast P."/>
            <person name="Oberbeckmann S."/>
            <person name="Bunk B."/>
            <person name="Jeske O."/>
            <person name="Meyerdierks A."/>
            <person name="Storesund J.E."/>
            <person name="Kallscheuer N."/>
            <person name="Luecker S."/>
            <person name="Lage O.M."/>
            <person name="Pohl T."/>
            <person name="Merkel B.J."/>
            <person name="Hornburger P."/>
            <person name="Mueller R.-W."/>
            <person name="Bruemmer F."/>
            <person name="Labrenz M."/>
            <person name="Spormann A.M."/>
            <person name="Op den Camp H."/>
            <person name="Overmann J."/>
            <person name="Amann R."/>
            <person name="Jetten M.S.M."/>
            <person name="Mascher T."/>
            <person name="Medema M.H."/>
            <person name="Devos D.P."/>
            <person name="Kaster A.-K."/>
            <person name="Ovreas L."/>
            <person name="Rohde M."/>
            <person name="Galperin M.Y."/>
            <person name="Jogler C."/>
        </authorList>
    </citation>
    <scope>NUCLEOTIDE SEQUENCE [LARGE SCALE GENOMIC DNA]</scope>
    <source>
        <strain evidence="4 5">V202</strain>
    </source>
</reference>
<accession>A0A517X228</accession>
<evidence type="ECO:0000313" key="5">
    <source>
        <dbReference type="Proteomes" id="UP000318384"/>
    </source>
</evidence>
<dbReference type="Proteomes" id="UP000318384">
    <property type="component" value="Chromosome"/>
</dbReference>
<gene>
    <name evidence="4" type="primary">adhA_2</name>
    <name evidence="4" type="ORF">V202x_49850</name>
</gene>
<dbReference type="Gene3D" id="2.130.10.10">
    <property type="entry name" value="YVTN repeat-like/Quinoprotein amine dehydrogenase"/>
    <property type="match status" value="1"/>
</dbReference>
<name>A0A517X228_9PLAN</name>
<keyword evidence="1" id="KW-0472">Membrane</keyword>
<evidence type="ECO:0000259" key="2">
    <source>
        <dbReference type="Pfam" id="PF11721"/>
    </source>
</evidence>
<feature type="domain" description="Pyrrolo-quinoline quinone repeat" evidence="3">
    <location>
        <begin position="83"/>
        <end position="264"/>
    </location>
</feature>
<keyword evidence="5" id="KW-1185">Reference proteome</keyword>